<keyword evidence="1" id="KW-0676">Redox-active center</keyword>
<keyword evidence="5" id="KW-1185">Reference proteome</keyword>
<dbReference type="Proteomes" id="UP000505355">
    <property type="component" value="Chromosome"/>
</dbReference>
<reference evidence="4 5" key="1">
    <citation type="submission" date="2020-05" db="EMBL/GenBank/DDBJ databases">
        <title>Mucilaginibacter mali sp. nov.</title>
        <authorList>
            <person name="Kim H.S."/>
            <person name="Lee K.C."/>
            <person name="Suh M.K."/>
            <person name="Kim J.-S."/>
            <person name="Han K.-I."/>
            <person name="Eom M.K."/>
            <person name="Shin Y.K."/>
            <person name="Lee J.-S."/>
        </authorList>
    </citation>
    <scope>NUCLEOTIDE SEQUENCE [LARGE SCALE GENOMIC DNA]</scope>
    <source>
        <strain evidence="4 5">G2-14</strain>
    </source>
</reference>
<dbReference type="InterPro" id="IPR013766">
    <property type="entry name" value="Thioredoxin_domain"/>
</dbReference>
<dbReference type="PROSITE" id="PS51352">
    <property type="entry name" value="THIOREDOXIN_2"/>
    <property type="match status" value="1"/>
</dbReference>
<sequence>MKNIKIWAGFITALCLSTVVFAQKPAVTLKMGDPAPPIKIAKWLKGEQVDEFKKGQIYVVEFWATWCAPCRKGMPHLSELAEKYKGKVNILGIDILEVSKVADKTIDYMPNVERFVASMGKAMDYNVGADGPDAFMTKNWMNAAGQRGIPCAFIVDGNGKVVWYGFPPSGMDEALELLVAGKWDANSPALVAEMAKKKDDQIMEIQKGYTLAWKAKDKRKQIEIIDQIIPIVGVNNFEGGHWRMYKYKFLTDIDPVAAKAYGQEVFKTYENSPIMLLEWAESIMGTTKLSQSPIVDENVRDYDLVMQIVKKAMEHSDLQDPTVQAIYAQALYRTGKKAEAIAAMEKANKYLATSTQHISEEQKAEYQTLLANYRSGK</sequence>
<dbReference type="KEGG" id="mmab:HQ865_23485"/>
<dbReference type="InterPro" id="IPR050553">
    <property type="entry name" value="Thioredoxin_ResA/DsbE_sf"/>
</dbReference>
<dbReference type="EMBL" id="CP054139">
    <property type="protein sequence ID" value="QKJ32598.1"/>
    <property type="molecule type" value="Genomic_DNA"/>
</dbReference>
<evidence type="ECO:0000256" key="2">
    <source>
        <dbReference type="SAM" id="SignalP"/>
    </source>
</evidence>
<gene>
    <name evidence="4" type="ORF">HQ865_23485</name>
</gene>
<dbReference type="InterPro" id="IPR017937">
    <property type="entry name" value="Thioredoxin_CS"/>
</dbReference>
<feature type="domain" description="Thioredoxin" evidence="3">
    <location>
        <begin position="29"/>
        <end position="183"/>
    </location>
</feature>
<accession>A0A7D4UDK9</accession>
<dbReference type="SUPFAM" id="SSF52833">
    <property type="entry name" value="Thioredoxin-like"/>
    <property type="match status" value="1"/>
</dbReference>
<keyword evidence="2" id="KW-0732">Signal</keyword>
<evidence type="ECO:0000259" key="3">
    <source>
        <dbReference type="PROSITE" id="PS51352"/>
    </source>
</evidence>
<dbReference type="AlphaFoldDB" id="A0A7D4UDK9"/>
<evidence type="ECO:0000313" key="4">
    <source>
        <dbReference type="EMBL" id="QKJ32598.1"/>
    </source>
</evidence>
<dbReference type="InterPro" id="IPR036249">
    <property type="entry name" value="Thioredoxin-like_sf"/>
</dbReference>
<evidence type="ECO:0000256" key="1">
    <source>
        <dbReference type="ARBA" id="ARBA00023284"/>
    </source>
</evidence>
<protein>
    <submittedName>
        <fullName evidence="4">Redoxin family protein</fullName>
    </submittedName>
</protein>
<dbReference type="PROSITE" id="PS00194">
    <property type="entry name" value="THIOREDOXIN_1"/>
    <property type="match status" value="1"/>
</dbReference>
<name>A0A7D4UDK9_9SPHI</name>
<dbReference type="RefSeq" id="WP_173417247.1">
    <property type="nucleotide sequence ID" value="NZ_CP054139.1"/>
</dbReference>
<feature type="signal peptide" evidence="2">
    <location>
        <begin position="1"/>
        <end position="22"/>
    </location>
</feature>
<evidence type="ECO:0000313" key="5">
    <source>
        <dbReference type="Proteomes" id="UP000505355"/>
    </source>
</evidence>
<dbReference type="PANTHER" id="PTHR42852">
    <property type="entry name" value="THIOL:DISULFIDE INTERCHANGE PROTEIN DSBE"/>
    <property type="match status" value="1"/>
</dbReference>
<dbReference type="PANTHER" id="PTHR42852:SF13">
    <property type="entry name" value="PROTEIN DIPZ"/>
    <property type="match status" value="1"/>
</dbReference>
<proteinExistence type="predicted"/>
<dbReference type="Gene3D" id="3.40.30.10">
    <property type="entry name" value="Glutaredoxin"/>
    <property type="match status" value="1"/>
</dbReference>
<dbReference type="Pfam" id="PF00085">
    <property type="entry name" value="Thioredoxin"/>
    <property type="match status" value="1"/>
</dbReference>
<feature type="chain" id="PRO_5028818302" evidence="2">
    <location>
        <begin position="23"/>
        <end position="377"/>
    </location>
</feature>
<organism evidence="4 5">
    <name type="scientific">Mucilaginibacter mali</name>
    <dbReference type="NCBI Taxonomy" id="2740462"/>
    <lineage>
        <taxon>Bacteria</taxon>
        <taxon>Pseudomonadati</taxon>
        <taxon>Bacteroidota</taxon>
        <taxon>Sphingobacteriia</taxon>
        <taxon>Sphingobacteriales</taxon>
        <taxon>Sphingobacteriaceae</taxon>
        <taxon>Mucilaginibacter</taxon>
    </lineage>
</organism>
<dbReference type="CDD" id="cd02966">
    <property type="entry name" value="TlpA_like_family"/>
    <property type="match status" value="1"/>
</dbReference>